<dbReference type="Gene3D" id="3.30.1520.10">
    <property type="entry name" value="Phox-like domain"/>
    <property type="match status" value="1"/>
</dbReference>
<reference evidence="12 13" key="1">
    <citation type="journal article" date="2023" name="Elife">
        <title>Identification of key yeast species and microbe-microbe interactions impacting larval growth of Drosophila in the wild.</title>
        <authorList>
            <person name="Mure A."/>
            <person name="Sugiura Y."/>
            <person name="Maeda R."/>
            <person name="Honda K."/>
            <person name="Sakurai N."/>
            <person name="Takahashi Y."/>
            <person name="Watada M."/>
            <person name="Katoh T."/>
            <person name="Gotoh A."/>
            <person name="Gotoh Y."/>
            <person name="Taniguchi I."/>
            <person name="Nakamura K."/>
            <person name="Hayashi T."/>
            <person name="Katayama T."/>
            <person name="Uemura T."/>
            <person name="Hattori Y."/>
        </authorList>
    </citation>
    <scope>NUCLEOTIDE SEQUENCE [LARGE SCALE GENOMIC DNA]</scope>
    <source>
        <strain evidence="12 13">SB-73</strain>
    </source>
</reference>
<comment type="subcellular location">
    <subcellularLocation>
        <location evidence="2">Cytoplasm</location>
    </subcellularLocation>
    <subcellularLocation>
        <location evidence="1">Endomembrane system</location>
        <topology evidence="1">Peripheral membrane protein</topology>
    </subcellularLocation>
</comment>
<keyword evidence="5" id="KW-0963">Cytoplasm</keyword>
<evidence type="ECO:0000256" key="8">
    <source>
        <dbReference type="ARBA" id="ARBA00040748"/>
    </source>
</evidence>
<feature type="compositionally biased region" description="Basic and acidic residues" evidence="10">
    <location>
        <begin position="47"/>
        <end position="65"/>
    </location>
</feature>
<dbReference type="SUPFAM" id="SSF64268">
    <property type="entry name" value="PX domain"/>
    <property type="match status" value="1"/>
</dbReference>
<keyword evidence="7" id="KW-0472">Membrane</keyword>
<keyword evidence="13" id="KW-1185">Reference proteome</keyword>
<dbReference type="GO" id="GO:0005769">
    <property type="term" value="C:early endosome"/>
    <property type="evidence" value="ECO:0007669"/>
    <property type="project" value="TreeGrafter"/>
</dbReference>
<dbReference type="PROSITE" id="PS50195">
    <property type="entry name" value="PX"/>
    <property type="match status" value="1"/>
</dbReference>
<dbReference type="PANTHER" id="PTHR45949">
    <property type="entry name" value="SORTING NEXIN-4"/>
    <property type="match status" value="1"/>
</dbReference>
<feature type="domain" description="PX" evidence="11">
    <location>
        <begin position="97"/>
        <end position="216"/>
    </location>
</feature>
<comment type="caution">
    <text evidence="12">The sequence shown here is derived from an EMBL/GenBank/DDBJ whole genome shotgun (WGS) entry which is preliminary data.</text>
</comment>
<dbReference type="InterPro" id="IPR027267">
    <property type="entry name" value="AH/BAR_dom_sf"/>
</dbReference>
<dbReference type="GO" id="GO:0035091">
    <property type="term" value="F:phosphatidylinositol binding"/>
    <property type="evidence" value="ECO:0007669"/>
    <property type="project" value="InterPro"/>
</dbReference>
<evidence type="ECO:0000313" key="12">
    <source>
        <dbReference type="EMBL" id="GMM50431.1"/>
    </source>
</evidence>
<protein>
    <recommendedName>
        <fullName evidence="8">Sorting nexin-4</fullName>
    </recommendedName>
    <alternativeName>
        <fullName evidence="9">Autophagy-related protein 24</fullName>
    </alternativeName>
</protein>
<evidence type="ECO:0000256" key="9">
    <source>
        <dbReference type="ARBA" id="ARBA00041273"/>
    </source>
</evidence>
<dbReference type="EMBL" id="BTGC01000003">
    <property type="protein sequence ID" value="GMM50431.1"/>
    <property type="molecule type" value="Genomic_DNA"/>
</dbReference>
<comment type="similarity">
    <text evidence="3">Belongs to the sorting nexin family.</text>
</comment>
<evidence type="ECO:0000256" key="7">
    <source>
        <dbReference type="ARBA" id="ARBA00023136"/>
    </source>
</evidence>
<keyword evidence="6" id="KW-0446">Lipid-binding</keyword>
<accession>A0AAV5RFR3</accession>
<dbReference type="GO" id="GO:0034727">
    <property type="term" value="P:piecemeal microautophagy of the nucleus"/>
    <property type="evidence" value="ECO:0007669"/>
    <property type="project" value="TreeGrafter"/>
</dbReference>
<dbReference type="SUPFAM" id="SSF103657">
    <property type="entry name" value="BAR/IMD domain-like"/>
    <property type="match status" value="1"/>
</dbReference>
<dbReference type="GO" id="GO:0032456">
    <property type="term" value="P:endocytic recycling"/>
    <property type="evidence" value="ECO:0007669"/>
    <property type="project" value="TreeGrafter"/>
</dbReference>
<dbReference type="GO" id="GO:0000422">
    <property type="term" value="P:autophagy of mitochondrion"/>
    <property type="evidence" value="ECO:0007669"/>
    <property type="project" value="TreeGrafter"/>
</dbReference>
<dbReference type="GO" id="GO:0015031">
    <property type="term" value="P:protein transport"/>
    <property type="evidence" value="ECO:0007669"/>
    <property type="project" value="TreeGrafter"/>
</dbReference>
<dbReference type="GO" id="GO:0061709">
    <property type="term" value="P:reticulophagy"/>
    <property type="evidence" value="ECO:0007669"/>
    <property type="project" value="TreeGrafter"/>
</dbReference>
<dbReference type="GO" id="GO:0000407">
    <property type="term" value="C:phagophore assembly site"/>
    <property type="evidence" value="ECO:0007669"/>
    <property type="project" value="TreeGrafter"/>
</dbReference>
<name>A0AAV5RFR3_STABA</name>
<evidence type="ECO:0000256" key="4">
    <source>
        <dbReference type="ARBA" id="ARBA00022448"/>
    </source>
</evidence>
<evidence type="ECO:0000256" key="1">
    <source>
        <dbReference type="ARBA" id="ARBA00004184"/>
    </source>
</evidence>
<keyword evidence="4" id="KW-0813">Transport</keyword>
<gene>
    <name evidence="12" type="ORF">DASB73_013890</name>
</gene>
<evidence type="ECO:0000256" key="10">
    <source>
        <dbReference type="SAM" id="MobiDB-lite"/>
    </source>
</evidence>
<dbReference type="InterPro" id="IPR036871">
    <property type="entry name" value="PX_dom_sf"/>
</dbReference>
<dbReference type="SMART" id="SM00312">
    <property type="entry name" value="PX"/>
    <property type="match status" value="1"/>
</dbReference>
<organism evidence="12 13">
    <name type="scientific">Starmerella bacillaris</name>
    <name type="common">Yeast</name>
    <name type="synonym">Candida zemplinina</name>
    <dbReference type="NCBI Taxonomy" id="1247836"/>
    <lineage>
        <taxon>Eukaryota</taxon>
        <taxon>Fungi</taxon>
        <taxon>Dikarya</taxon>
        <taxon>Ascomycota</taxon>
        <taxon>Saccharomycotina</taxon>
        <taxon>Dipodascomycetes</taxon>
        <taxon>Dipodascales</taxon>
        <taxon>Trichomonascaceae</taxon>
        <taxon>Starmerella</taxon>
    </lineage>
</organism>
<evidence type="ECO:0000259" key="11">
    <source>
        <dbReference type="PROSITE" id="PS50195"/>
    </source>
</evidence>
<dbReference type="InterPro" id="IPR001683">
    <property type="entry name" value="PX_dom"/>
</dbReference>
<evidence type="ECO:0000256" key="3">
    <source>
        <dbReference type="ARBA" id="ARBA00010883"/>
    </source>
</evidence>
<evidence type="ECO:0000256" key="6">
    <source>
        <dbReference type="ARBA" id="ARBA00023121"/>
    </source>
</evidence>
<dbReference type="Proteomes" id="UP001362899">
    <property type="component" value="Unassembled WGS sequence"/>
</dbReference>
<evidence type="ECO:0000256" key="2">
    <source>
        <dbReference type="ARBA" id="ARBA00004496"/>
    </source>
</evidence>
<sequence length="494" mass="56249">MTDWDNERQSVYSTYDADGNSISGNSQGRSDSSSIYRDLSPVAQFESPHEMSGEEHHGQSDSQTHDEDESVEELGNVQGSYEESQPLDRSIISQHPRYTILTVTEPQKVSDGSSAHISYLVSSQDTHDDRPEKVRRRFNEFVLLHNALAQEYPSCVIPPIPDKSRLEYIAGDRFSPEFTNKRAVALERFLFRVSQHDELRKSRAFNQFLNPSSGSKSTVVSKDSIVEAPRHSQSLPTSTFDHISDSLMNAFAKARHQSKEMIYARERAERYEHNIGTIDKAVQRVSKTQSDLVPDLESMSKYASKLAKIDPENAEEFNTLSLACHVLAETNGSLRRDVDYNFGGSLRDMAHYVQALKSMLKHREQRQIDYEVLVEYLKRAEHELVGVEHGSEPSGFSSSFLKSKINELRGVDKQQTRQARITKLKARIDEFKNESTYAKQLSDQLEILARREVRIFEQTEAIELQQTLGGLADSYISYYSDILQKFSELEASLE</sequence>
<dbReference type="Pfam" id="PF00787">
    <property type="entry name" value="PX"/>
    <property type="match status" value="1"/>
</dbReference>
<dbReference type="PANTHER" id="PTHR45949:SF2">
    <property type="entry name" value="SORTING NEXIN-4"/>
    <property type="match status" value="1"/>
</dbReference>
<evidence type="ECO:0000256" key="5">
    <source>
        <dbReference type="ARBA" id="ARBA00022490"/>
    </source>
</evidence>
<dbReference type="AlphaFoldDB" id="A0AAV5RFR3"/>
<feature type="region of interest" description="Disordered" evidence="10">
    <location>
        <begin position="1"/>
        <end position="92"/>
    </location>
</feature>
<proteinExistence type="inferred from homology"/>
<dbReference type="Gene3D" id="1.20.1270.60">
    <property type="entry name" value="Arfaptin homology (AH) domain/BAR domain"/>
    <property type="match status" value="1"/>
</dbReference>
<evidence type="ECO:0000313" key="13">
    <source>
        <dbReference type="Proteomes" id="UP001362899"/>
    </source>
</evidence>
<feature type="compositionally biased region" description="Low complexity" evidence="10">
    <location>
        <begin position="21"/>
        <end position="35"/>
    </location>
</feature>